<dbReference type="InterPro" id="IPR003004">
    <property type="entry name" value="GspF/PilC"/>
</dbReference>
<dbReference type="GO" id="GO:0046872">
    <property type="term" value="F:metal ion binding"/>
    <property type="evidence" value="ECO:0007669"/>
    <property type="project" value="UniProtKB-KW"/>
</dbReference>
<dbReference type="PANTHER" id="PTHR30012:SF0">
    <property type="entry name" value="TYPE II SECRETION SYSTEM PROTEIN F-RELATED"/>
    <property type="match status" value="1"/>
</dbReference>
<evidence type="ECO:0000256" key="6">
    <source>
        <dbReference type="ARBA" id="ARBA00022519"/>
    </source>
</evidence>
<evidence type="ECO:0000256" key="14">
    <source>
        <dbReference type="RuleBase" id="RU003923"/>
    </source>
</evidence>
<keyword evidence="18" id="KW-1185">Reference proteome</keyword>
<feature type="domain" description="Type II secretion system protein GspF" evidence="16">
    <location>
        <begin position="74"/>
        <end position="196"/>
    </location>
</feature>
<dbReference type="InterPro" id="IPR018076">
    <property type="entry name" value="T2SS_GspF_dom"/>
</dbReference>
<dbReference type="PRINTS" id="PR00812">
    <property type="entry name" value="BCTERIALGSPF"/>
</dbReference>
<evidence type="ECO:0000313" key="17">
    <source>
        <dbReference type="EMBL" id="MBB5718293.1"/>
    </source>
</evidence>
<feature type="transmembrane region" description="Helical" evidence="15">
    <location>
        <begin position="215"/>
        <end position="244"/>
    </location>
</feature>
<dbReference type="NCBIfam" id="TIGR02120">
    <property type="entry name" value="GspF"/>
    <property type="match status" value="1"/>
</dbReference>
<protein>
    <recommendedName>
        <fullName evidence="13">General secretion pathway protein F</fullName>
    </recommendedName>
</protein>
<dbReference type="GO" id="GO:0015627">
    <property type="term" value="C:type II protein secretion system complex"/>
    <property type="evidence" value="ECO:0007669"/>
    <property type="project" value="InterPro"/>
</dbReference>
<dbReference type="InterPro" id="IPR001992">
    <property type="entry name" value="T2SS_GspF/T4SS_PilC_CS"/>
</dbReference>
<evidence type="ECO:0000256" key="12">
    <source>
        <dbReference type="ARBA" id="ARBA00023136"/>
    </source>
</evidence>
<evidence type="ECO:0000256" key="1">
    <source>
        <dbReference type="ARBA" id="ARBA00002684"/>
    </source>
</evidence>
<evidence type="ECO:0000256" key="13">
    <source>
        <dbReference type="ARBA" id="ARBA00030750"/>
    </source>
</evidence>
<organism evidence="17 18">
    <name type="scientific">Stakelama sediminis</name>
    <dbReference type="NCBI Taxonomy" id="463200"/>
    <lineage>
        <taxon>Bacteria</taxon>
        <taxon>Pseudomonadati</taxon>
        <taxon>Pseudomonadota</taxon>
        <taxon>Alphaproteobacteria</taxon>
        <taxon>Sphingomonadales</taxon>
        <taxon>Sphingomonadaceae</taxon>
        <taxon>Stakelama</taxon>
    </lineage>
</organism>
<keyword evidence="4 14" id="KW-0813">Transport</keyword>
<evidence type="ECO:0000256" key="3">
    <source>
        <dbReference type="ARBA" id="ARBA00005745"/>
    </source>
</evidence>
<keyword evidence="10" id="KW-0653">Protein transport</keyword>
<evidence type="ECO:0000256" key="8">
    <source>
        <dbReference type="ARBA" id="ARBA00022723"/>
    </source>
</evidence>
<evidence type="ECO:0000256" key="5">
    <source>
        <dbReference type="ARBA" id="ARBA00022475"/>
    </source>
</evidence>
<evidence type="ECO:0000256" key="7">
    <source>
        <dbReference type="ARBA" id="ARBA00022692"/>
    </source>
</evidence>
<reference evidence="17 18" key="1">
    <citation type="submission" date="2020-08" db="EMBL/GenBank/DDBJ databases">
        <title>Genomic Encyclopedia of Type Strains, Phase IV (KMG-IV): sequencing the most valuable type-strain genomes for metagenomic binning, comparative biology and taxonomic classification.</title>
        <authorList>
            <person name="Goeker M."/>
        </authorList>
    </citation>
    <scope>NUCLEOTIDE SEQUENCE [LARGE SCALE GENOMIC DNA]</scope>
    <source>
        <strain evidence="17 18">DSM 27203</strain>
    </source>
</reference>
<evidence type="ECO:0000259" key="16">
    <source>
        <dbReference type="Pfam" id="PF00482"/>
    </source>
</evidence>
<dbReference type="AlphaFoldDB" id="A0A840YXB6"/>
<keyword evidence="8" id="KW-0479">Metal-binding</keyword>
<keyword evidence="12 15" id="KW-0472">Membrane</keyword>
<feature type="transmembrane region" description="Helical" evidence="15">
    <location>
        <begin position="379"/>
        <end position="400"/>
    </location>
</feature>
<accession>A0A840YXB6</accession>
<dbReference type="Pfam" id="PF00482">
    <property type="entry name" value="T2SSF"/>
    <property type="match status" value="2"/>
</dbReference>
<dbReference type="Gene3D" id="1.20.81.30">
    <property type="entry name" value="Type II secretion system (T2SS), domain F"/>
    <property type="match status" value="2"/>
</dbReference>
<comment type="caution">
    <text evidence="17">The sequence shown here is derived from an EMBL/GenBank/DDBJ whole genome shotgun (WGS) entry which is preliminary data.</text>
</comment>
<evidence type="ECO:0000256" key="2">
    <source>
        <dbReference type="ARBA" id="ARBA00004429"/>
    </source>
</evidence>
<comment type="similarity">
    <text evidence="3 14">Belongs to the GSP F family.</text>
</comment>
<proteinExistence type="inferred from homology"/>
<feature type="transmembrane region" description="Helical" evidence="15">
    <location>
        <begin position="169"/>
        <end position="195"/>
    </location>
</feature>
<dbReference type="EMBL" id="JACIJI010000001">
    <property type="protein sequence ID" value="MBB5718293.1"/>
    <property type="molecule type" value="Genomic_DNA"/>
</dbReference>
<sequence length="408" mass="44037">MADFAYVAIDARGRERRGHLNAANDGAARATLAARRLHVVRIAPGAAPAKSSRGPSLLSALNARRLSAKQLTLFTRQFATISQVSPIEESLRTIARQSEQDHVRAIVARVADGVVEGRRLADAMAREPRSFPPLYRAMVSAGESSGTLPDLLERLSALLERQAEMRGKVFSALAYPVVLTLVAILVVAVLMIKVVPKVVEQFDNVGQQLPLLTRLVMGVSGFLASWWWALAILFALLAAGFALLMRREDFRLIVDGAMLRVPLLGRLIRDLHAARMARTLATMVESRLPLIDGIRLTGQTVHNRVLRKATAEITESIRAGGSLSGALGRAGVFPPLLVYLAASGETAGRLGPMLARAADYLEREFDNFTATALSMLEPAIIVVMGVVVSVIILSILLPILQLQSLIGA</sequence>
<comment type="subcellular location">
    <subcellularLocation>
        <location evidence="2 14">Cell inner membrane</location>
        <topology evidence="2 14">Multi-pass membrane protein</topology>
    </subcellularLocation>
</comment>
<dbReference type="FunFam" id="1.20.81.30:FF:000001">
    <property type="entry name" value="Type II secretion system protein F"/>
    <property type="match status" value="2"/>
</dbReference>
<keyword evidence="9" id="KW-0106">Calcium</keyword>
<evidence type="ECO:0000256" key="10">
    <source>
        <dbReference type="ARBA" id="ARBA00022927"/>
    </source>
</evidence>
<dbReference type="InterPro" id="IPR011850">
    <property type="entry name" value="T2SS_GspF"/>
</dbReference>
<comment type="function">
    <text evidence="1">Component of the type II secretion system inner membrane complex required for the energy-dependent secretion of extracellular factors such as proteases and toxins from the periplasm.</text>
</comment>
<feature type="domain" description="Type II secretion system protein GspF" evidence="16">
    <location>
        <begin position="277"/>
        <end position="398"/>
    </location>
</feature>
<dbReference type="Proteomes" id="UP000554342">
    <property type="component" value="Unassembled WGS sequence"/>
</dbReference>
<keyword evidence="5" id="KW-1003">Cell membrane</keyword>
<dbReference type="GO" id="GO:0005886">
    <property type="term" value="C:plasma membrane"/>
    <property type="evidence" value="ECO:0007669"/>
    <property type="project" value="UniProtKB-SubCell"/>
</dbReference>
<dbReference type="PROSITE" id="PS00874">
    <property type="entry name" value="T2SP_F"/>
    <property type="match status" value="1"/>
</dbReference>
<name>A0A840YXB6_9SPHN</name>
<evidence type="ECO:0000256" key="4">
    <source>
        <dbReference type="ARBA" id="ARBA00022448"/>
    </source>
</evidence>
<keyword evidence="6" id="KW-0997">Cell inner membrane</keyword>
<dbReference type="GO" id="GO:0015628">
    <property type="term" value="P:protein secretion by the type II secretion system"/>
    <property type="evidence" value="ECO:0007669"/>
    <property type="project" value="InterPro"/>
</dbReference>
<dbReference type="InterPro" id="IPR042094">
    <property type="entry name" value="T2SS_GspF_sf"/>
</dbReference>
<keyword evidence="7 14" id="KW-0812">Transmembrane</keyword>
<dbReference type="RefSeq" id="WP_184001950.1">
    <property type="nucleotide sequence ID" value="NZ_BAABIF010000004.1"/>
</dbReference>
<evidence type="ECO:0000256" key="11">
    <source>
        <dbReference type="ARBA" id="ARBA00022989"/>
    </source>
</evidence>
<gene>
    <name evidence="17" type="ORF">FHR23_001200</name>
</gene>
<dbReference type="PANTHER" id="PTHR30012">
    <property type="entry name" value="GENERAL SECRETION PATHWAY PROTEIN"/>
    <property type="match status" value="1"/>
</dbReference>
<evidence type="ECO:0000256" key="15">
    <source>
        <dbReference type="SAM" id="Phobius"/>
    </source>
</evidence>
<evidence type="ECO:0000313" key="18">
    <source>
        <dbReference type="Proteomes" id="UP000554342"/>
    </source>
</evidence>
<keyword evidence="11 15" id="KW-1133">Transmembrane helix</keyword>
<evidence type="ECO:0000256" key="9">
    <source>
        <dbReference type="ARBA" id="ARBA00022837"/>
    </source>
</evidence>